<feature type="compositionally biased region" description="Low complexity" evidence="1">
    <location>
        <begin position="78"/>
        <end position="100"/>
    </location>
</feature>
<feature type="region of interest" description="Disordered" evidence="1">
    <location>
        <begin position="1"/>
        <end position="52"/>
    </location>
</feature>
<evidence type="ECO:0000256" key="2">
    <source>
        <dbReference type="SAM" id="Phobius"/>
    </source>
</evidence>
<accession>A0ABW7YN78</accession>
<evidence type="ECO:0000256" key="1">
    <source>
        <dbReference type="SAM" id="MobiDB-lite"/>
    </source>
</evidence>
<dbReference type="RefSeq" id="WP_397079097.1">
    <property type="nucleotide sequence ID" value="NZ_JBITGY010000001.1"/>
</dbReference>
<keyword evidence="4" id="KW-1185">Reference proteome</keyword>
<name>A0ABW7YN78_9ACTN</name>
<comment type="caution">
    <text evidence="3">The sequence shown here is derived from an EMBL/GenBank/DDBJ whole genome shotgun (WGS) entry which is preliminary data.</text>
</comment>
<dbReference type="EMBL" id="JBITGY010000001">
    <property type="protein sequence ID" value="MFI6496758.1"/>
    <property type="molecule type" value="Genomic_DNA"/>
</dbReference>
<keyword evidence="2" id="KW-0812">Transmembrane</keyword>
<gene>
    <name evidence="3" type="ORF">ACIBG2_05215</name>
</gene>
<feature type="compositionally biased region" description="Low complexity" evidence="1">
    <location>
        <begin position="211"/>
        <end position="220"/>
    </location>
</feature>
<evidence type="ECO:0000313" key="3">
    <source>
        <dbReference type="EMBL" id="MFI6496758.1"/>
    </source>
</evidence>
<protein>
    <submittedName>
        <fullName evidence="3">Uncharacterized protein</fullName>
    </submittedName>
</protein>
<keyword evidence="2" id="KW-0472">Membrane</keyword>
<organism evidence="3 4">
    <name type="scientific">Nonomuraea typhae</name>
    <dbReference type="NCBI Taxonomy" id="2603600"/>
    <lineage>
        <taxon>Bacteria</taxon>
        <taxon>Bacillati</taxon>
        <taxon>Actinomycetota</taxon>
        <taxon>Actinomycetes</taxon>
        <taxon>Streptosporangiales</taxon>
        <taxon>Streptosporangiaceae</taxon>
        <taxon>Nonomuraea</taxon>
    </lineage>
</organism>
<feature type="compositionally biased region" description="Polar residues" evidence="1">
    <location>
        <begin position="115"/>
        <end position="126"/>
    </location>
</feature>
<evidence type="ECO:0000313" key="4">
    <source>
        <dbReference type="Proteomes" id="UP001612741"/>
    </source>
</evidence>
<feature type="region of interest" description="Disordered" evidence="1">
    <location>
        <begin position="78"/>
        <end position="234"/>
    </location>
</feature>
<feature type="compositionally biased region" description="Basic and acidic residues" evidence="1">
    <location>
        <begin position="225"/>
        <end position="234"/>
    </location>
</feature>
<dbReference type="Proteomes" id="UP001612741">
    <property type="component" value="Unassembled WGS sequence"/>
</dbReference>
<feature type="transmembrane region" description="Helical" evidence="2">
    <location>
        <begin position="60"/>
        <end position="80"/>
    </location>
</feature>
<proteinExistence type="predicted"/>
<reference evidence="3 4" key="1">
    <citation type="submission" date="2024-10" db="EMBL/GenBank/DDBJ databases">
        <title>The Natural Products Discovery Center: Release of the First 8490 Sequenced Strains for Exploring Actinobacteria Biosynthetic Diversity.</title>
        <authorList>
            <person name="Kalkreuter E."/>
            <person name="Kautsar S.A."/>
            <person name="Yang D."/>
            <person name="Bader C.D."/>
            <person name="Teijaro C.N."/>
            <person name="Fluegel L."/>
            <person name="Davis C.M."/>
            <person name="Simpson J.R."/>
            <person name="Lauterbach L."/>
            <person name="Steele A.D."/>
            <person name="Gui C."/>
            <person name="Meng S."/>
            <person name="Li G."/>
            <person name="Viehrig K."/>
            <person name="Ye F."/>
            <person name="Su P."/>
            <person name="Kiefer A.F."/>
            <person name="Nichols A."/>
            <person name="Cepeda A.J."/>
            <person name="Yan W."/>
            <person name="Fan B."/>
            <person name="Jiang Y."/>
            <person name="Adhikari A."/>
            <person name="Zheng C.-J."/>
            <person name="Schuster L."/>
            <person name="Cowan T.M."/>
            <person name="Smanski M.J."/>
            <person name="Chevrette M.G."/>
            <person name="De Carvalho L.P.S."/>
            <person name="Shen B."/>
        </authorList>
    </citation>
    <scope>NUCLEOTIDE SEQUENCE [LARGE SCALE GENOMIC DNA]</scope>
    <source>
        <strain evidence="3 4">NPDC050545</strain>
    </source>
</reference>
<sequence>MTHPYDGRRREPAEGQPEEARPDPWENRPRVSWPGRGDDRYDEPDELADRPDGGLLRLRAAAPVAAAVVALAGAGIWLGLGNAAGPPDPVPAAAGSPGVSLMEVPGQEVVITPSPGRTTGRTQPPATAQPVRAKPTPRPATREPGVQPVAEPSTRPTVKPSARPSRKPTAKTSAKPSAKPSATRKPTPEPSPKPSEKPSTTRPPAQPPTQQPTGGEPEPTCDNWVDCHDLPPDF</sequence>
<feature type="compositionally biased region" description="Basic and acidic residues" evidence="1">
    <location>
        <begin position="1"/>
        <end position="29"/>
    </location>
</feature>
<keyword evidence="2" id="KW-1133">Transmembrane helix</keyword>